<dbReference type="PANTHER" id="PTHR38692">
    <property type="entry name" value="PROTEIN SMG"/>
    <property type="match status" value="1"/>
</dbReference>
<dbReference type="EMBL" id="JBHSRS010000013">
    <property type="protein sequence ID" value="MFC6280588.1"/>
    <property type="molecule type" value="Genomic_DNA"/>
</dbReference>
<accession>A0ABW1TUG9</accession>
<reference evidence="3" key="1">
    <citation type="journal article" date="2019" name="Int. J. Syst. Evol. Microbiol.">
        <title>The Global Catalogue of Microorganisms (GCM) 10K type strain sequencing project: providing services to taxonomists for standard genome sequencing and annotation.</title>
        <authorList>
            <consortium name="The Broad Institute Genomics Platform"/>
            <consortium name="The Broad Institute Genome Sequencing Center for Infectious Disease"/>
            <person name="Wu L."/>
            <person name="Ma J."/>
        </authorList>
    </citation>
    <scope>NUCLEOTIDE SEQUENCE [LARGE SCALE GENOMIC DNA]</scope>
    <source>
        <strain evidence="3">CCUG 39402</strain>
    </source>
</reference>
<evidence type="ECO:0000313" key="2">
    <source>
        <dbReference type="EMBL" id="MFC6280588.1"/>
    </source>
</evidence>
<comment type="caution">
    <text evidence="2">The sequence shown here is derived from an EMBL/GenBank/DDBJ whole genome shotgun (WGS) entry which is preliminary data.</text>
</comment>
<dbReference type="Pfam" id="PF04361">
    <property type="entry name" value="DUF494"/>
    <property type="match status" value="1"/>
</dbReference>
<protein>
    <recommendedName>
        <fullName evidence="1">Protein Smg homolog</fullName>
    </recommendedName>
</protein>
<dbReference type="HAMAP" id="MF_00598">
    <property type="entry name" value="Smg"/>
    <property type="match status" value="1"/>
</dbReference>
<dbReference type="InterPro" id="IPR007456">
    <property type="entry name" value="Smg"/>
</dbReference>
<organism evidence="2 3">
    <name type="scientific">Polaromonas aquatica</name>
    <dbReference type="NCBI Taxonomy" id="332657"/>
    <lineage>
        <taxon>Bacteria</taxon>
        <taxon>Pseudomonadati</taxon>
        <taxon>Pseudomonadota</taxon>
        <taxon>Betaproteobacteria</taxon>
        <taxon>Burkholderiales</taxon>
        <taxon>Comamonadaceae</taxon>
        <taxon>Polaromonas</taxon>
    </lineage>
</organism>
<comment type="similarity">
    <text evidence="1">Belongs to the Smg family.</text>
</comment>
<evidence type="ECO:0000313" key="3">
    <source>
        <dbReference type="Proteomes" id="UP001596270"/>
    </source>
</evidence>
<sequence length="171" mass="18743">MFEVLVYVYENYWQGDACPELQQLGRKLTAVGFEAEEIQAALVWLDGLNLAAQGTQICLPPAEPQGLSHSLATSQDVQAQSLGSLRVYSVTEQEHLGAETLGFVSFLESSGVLPPHMREIVIDRAMAAPGDPVTLDDLKIIVLMVYWSFGQEPDALVLDELCDDTAQRLAH</sequence>
<dbReference type="Proteomes" id="UP001596270">
    <property type="component" value="Unassembled WGS sequence"/>
</dbReference>
<keyword evidence="3" id="KW-1185">Reference proteome</keyword>
<name>A0ABW1TUG9_9BURK</name>
<proteinExistence type="inferred from homology"/>
<evidence type="ECO:0000256" key="1">
    <source>
        <dbReference type="HAMAP-Rule" id="MF_00598"/>
    </source>
</evidence>
<gene>
    <name evidence="1" type="primary">smg</name>
    <name evidence="2" type="ORF">ACFQND_05010</name>
</gene>
<dbReference type="PANTHER" id="PTHR38692:SF1">
    <property type="entry name" value="PROTEIN SMG"/>
    <property type="match status" value="1"/>
</dbReference>
<dbReference type="RefSeq" id="WP_371437771.1">
    <property type="nucleotide sequence ID" value="NZ_JBHSRS010000013.1"/>
</dbReference>